<dbReference type="AlphaFoldDB" id="A0A1I1Q5Y7"/>
<dbReference type="PANTHER" id="PTHR43547">
    <property type="entry name" value="TWO-COMPONENT HISTIDINE KINASE"/>
    <property type="match status" value="1"/>
</dbReference>
<comment type="catalytic activity">
    <reaction evidence="1">
        <text>ATP + protein L-histidine = ADP + protein N-phospho-L-histidine.</text>
        <dbReference type="EC" id="2.7.13.3"/>
    </reaction>
</comment>
<dbReference type="PRINTS" id="PR00344">
    <property type="entry name" value="BCTRLSENSOR"/>
</dbReference>
<dbReference type="PROSITE" id="PS50109">
    <property type="entry name" value="HIS_KIN"/>
    <property type="match status" value="1"/>
</dbReference>
<dbReference type="Proteomes" id="UP000198862">
    <property type="component" value="Unassembled WGS sequence"/>
</dbReference>
<keyword evidence="3" id="KW-0597">Phosphoprotein</keyword>
<reference evidence="7 8" key="1">
    <citation type="submission" date="2016-10" db="EMBL/GenBank/DDBJ databases">
        <authorList>
            <person name="de Groot N.N."/>
        </authorList>
    </citation>
    <scope>NUCLEOTIDE SEQUENCE [LARGE SCALE GENOMIC DNA]</scope>
    <source>
        <strain evidence="7 8">DSM 6059</strain>
    </source>
</reference>
<dbReference type="InterPro" id="IPR003594">
    <property type="entry name" value="HATPase_dom"/>
</dbReference>
<evidence type="ECO:0000259" key="5">
    <source>
        <dbReference type="PROSITE" id="PS50109"/>
    </source>
</evidence>
<dbReference type="Pfam" id="PF08447">
    <property type="entry name" value="PAS_3"/>
    <property type="match status" value="1"/>
</dbReference>
<evidence type="ECO:0000256" key="3">
    <source>
        <dbReference type="ARBA" id="ARBA00022553"/>
    </source>
</evidence>
<dbReference type="InterPro" id="IPR000700">
    <property type="entry name" value="PAS-assoc_C"/>
</dbReference>
<dbReference type="InterPro" id="IPR013655">
    <property type="entry name" value="PAS_fold_3"/>
</dbReference>
<dbReference type="InterPro" id="IPR013783">
    <property type="entry name" value="Ig-like_fold"/>
</dbReference>
<dbReference type="GO" id="GO:0000155">
    <property type="term" value="F:phosphorelay sensor kinase activity"/>
    <property type="evidence" value="ECO:0007669"/>
    <property type="project" value="InterPro"/>
</dbReference>
<dbReference type="CDD" id="cd00130">
    <property type="entry name" value="PAS"/>
    <property type="match status" value="1"/>
</dbReference>
<evidence type="ECO:0000256" key="4">
    <source>
        <dbReference type="SAM" id="Coils"/>
    </source>
</evidence>
<dbReference type="SUPFAM" id="SSF55874">
    <property type="entry name" value="ATPase domain of HSP90 chaperone/DNA topoisomerase II/histidine kinase"/>
    <property type="match status" value="1"/>
</dbReference>
<dbReference type="EMBL" id="FOLO01000036">
    <property type="protein sequence ID" value="SFD14633.1"/>
    <property type="molecule type" value="Genomic_DNA"/>
</dbReference>
<dbReference type="Gene3D" id="3.30.450.20">
    <property type="entry name" value="PAS domain"/>
    <property type="match status" value="1"/>
</dbReference>
<dbReference type="EC" id="2.7.13.3" evidence="2"/>
<feature type="domain" description="PAC" evidence="6">
    <location>
        <begin position="870"/>
        <end position="923"/>
    </location>
</feature>
<accession>A0A1I1Q5Y7</accession>
<evidence type="ECO:0000256" key="1">
    <source>
        <dbReference type="ARBA" id="ARBA00000085"/>
    </source>
</evidence>
<name>A0A1I1Q5Y7_9GAMM</name>
<evidence type="ECO:0000259" key="6">
    <source>
        <dbReference type="PROSITE" id="PS50113"/>
    </source>
</evidence>
<dbReference type="SUPFAM" id="SSF69322">
    <property type="entry name" value="Tricorn protease domain 2"/>
    <property type="match status" value="1"/>
</dbReference>
<evidence type="ECO:0000313" key="7">
    <source>
        <dbReference type="EMBL" id="SFD14633.1"/>
    </source>
</evidence>
<gene>
    <name evidence="7" type="ORF">SAMN02745724_03642</name>
</gene>
<dbReference type="PROSITE" id="PS50113">
    <property type="entry name" value="PAC"/>
    <property type="match status" value="1"/>
</dbReference>
<dbReference type="InterPro" id="IPR036097">
    <property type="entry name" value="HisK_dim/P_sf"/>
</dbReference>
<feature type="coiled-coil region" evidence="4">
    <location>
        <begin position="911"/>
        <end position="966"/>
    </location>
</feature>
<sequence length="1207" mass="136713">MFLILFSIKPLAEPVFTDVNQPMINYTPESGLSQLTVTAIIQDDLGFMWFGTQTGLNRFDSYEFTQFKAQSLKKNQLAGNFIRAMCRIHNFLWIGTSTGLSSYNVNTGEFRSYFKDFNDVIPSDNITSLSCFKSSVLIGTEANGLWSLNITNDKATVIEETANMRISSIQQTLHHIYFGAEKGLFSLTKDEFKLTQNNQNSVQSLLLINNKLIVGLSDGGLNAYDILSNKLVLSWSNVLSEKIKNKINALVKYKDKVLVGTMEGVYIIDLTGNIVDRYKHNASQSYSLSDDIVLSLFVDKEESIWVGSNSGGINYLTQKAKRLGHINQYNYQDSPIEHADMRSFALDNQGRMWFATSKGISIFDHGKFIKAESLFEQLKPLKSAFITGLLIVEDGIWLTSRGAGITYFNFKSKKVEFYSPANKNSPSLSCNAIIEYQNSIIVSSRDYGLLRFDKQKNVFLPFISHFTPLPKNITGLLVVNNELWFGSIGYGLFRYYDGKLEQLTVKNGLLSNIIFSLALDNKGRVWGASDFGVNVLNSDFQLVHMINQKGGLKNESIWSVVFDEVDSVWLGTSGGLVKVNVNNYAIENFNVMDGSQSSEFNFGAAWLSPSGRVFMGGTNGFNQFKPEHIVAGKNIPQLRLSKISILGKTITPQNSPKAILYQPEIIKKITLEHEQDIMSFKYVSLAYSNHKEITYYYKVIGLSEQWLPMEEGSRQVNLIKPAPGDYQLEAYAVDQNGDKSKIHVLNIELLAPWWWSQFSKLLYSILFISTLVLVFVYRYRVYQNVIKDNLAMSELKQRLELSLWASGDELWDWDVINNKIYRYAVESRIDYGKEVNHKNSKYMAEFVHLFDRPLLLEKIRLCLEEGINSYEVSVRIKDFFGNWCWVLDRGKVVHRNEYGNVTRMSGSIRDIAELKLHEDSLQELNEKLEHKVAARTAEISKKNDDLEHAVSQLKLAQNELIESEKMASLGNLVAGISHEINTPLGIAITAITHNQDYLVEVQKKLDNKTLTQSDLIESISSQMESYRLILKNLDRANHLIANFKQIAVDQNSETQREVNLTEYITEVMNSVKPLFTNKNISVVIHGPELLKITTYPGPIYQIITNLVNNSVIHGFEGLDKGILRIEISILEGKICMNYFDNGIGMEIYMLQHIFDPFVTSKRNQGGSGLGMNIVYNLVSQILKGEIKCFSSPGSGLEVQMRFPINIC</sequence>
<dbReference type="SUPFAM" id="SSF101898">
    <property type="entry name" value="NHL repeat"/>
    <property type="match status" value="1"/>
</dbReference>
<dbReference type="SUPFAM" id="SSF47384">
    <property type="entry name" value="Homodimeric domain of signal transducing histidine kinase"/>
    <property type="match status" value="1"/>
</dbReference>
<dbReference type="InterPro" id="IPR003661">
    <property type="entry name" value="HisK_dim/P_dom"/>
</dbReference>
<dbReference type="CDD" id="cd00075">
    <property type="entry name" value="HATPase"/>
    <property type="match status" value="1"/>
</dbReference>
<dbReference type="Pfam" id="PF02518">
    <property type="entry name" value="HATPase_c"/>
    <property type="match status" value="1"/>
</dbReference>
<organism evidence="7 8">
    <name type="scientific">Pseudoalteromonas denitrificans DSM 6059</name>
    <dbReference type="NCBI Taxonomy" id="1123010"/>
    <lineage>
        <taxon>Bacteria</taxon>
        <taxon>Pseudomonadati</taxon>
        <taxon>Pseudomonadota</taxon>
        <taxon>Gammaproteobacteria</taxon>
        <taxon>Alteromonadales</taxon>
        <taxon>Pseudoalteromonadaceae</taxon>
        <taxon>Pseudoalteromonas</taxon>
    </lineage>
</organism>
<dbReference type="Gene3D" id="1.10.287.130">
    <property type="match status" value="1"/>
</dbReference>
<evidence type="ECO:0000313" key="8">
    <source>
        <dbReference type="Proteomes" id="UP000198862"/>
    </source>
</evidence>
<dbReference type="STRING" id="1123010.SAMN02745724_03642"/>
<dbReference type="InterPro" id="IPR036890">
    <property type="entry name" value="HATPase_C_sf"/>
</dbReference>
<proteinExistence type="predicted"/>
<dbReference type="InterPro" id="IPR015943">
    <property type="entry name" value="WD40/YVTN_repeat-like_dom_sf"/>
</dbReference>
<keyword evidence="8" id="KW-1185">Reference proteome</keyword>
<dbReference type="InterPro" id="IPR000014">
    <property type="entry name" value="PAS"/>
</dbReference>
<dbReference type="Gene3D" id="2.130.10.10">
    <property type="entry name" value="YVTN repeat-like/Quinoprotein amine dehydrogenase"/>
    <property type="match status" value="2"/>
</dbReference>
<dbReference type="SMART" id="SM00387">
    <property type="entry name" value="HATPase_c"/>
    <property type="match status" value="1"/>
</dbReference>
<dbReference type="InterPro" id="IPR005467">
    <property type="entry name" value="His_kinase_dom"/>
</dbReference>
<keyword evidence="4" id="KW-0175">Coiled coil</keyword>
<dbReference type="CDD" id="cd00082">
    <property type="entry name" value="HisKA"/>
    <property type="match status" value="1"/>
</dbReference>
<dbReference type="RefSeq" id="WP_177208096.1">
    <property type="nucleotide sequence ID" value="NZ_FOLO01000036.1"/>
</dbReference>
<feature type="domain" description="Histidine kinase" evidence="5">
    <location>
        <begin position="975"/>
        <end position="1206"/>
    </location>
</feature>
<dbReference type="Gene3D" id="3.30.565.10">
    <property type="entry name" value="Histidine kinase-like ATPase, C-terminal domain"/>
    <property type="match status" value="1"/>
</dbReference>
<dbReference type="InterPro" id="IPR035965">
    <property type="entry name" value="PAS-like_dom_sf"/>
</dbReference>
<dbReference type="Gene3D" id="2.60.40.10">
    <property type="entry name" value="Immunoglobulins"/>
    <property type="match status" value="1"/>
</dbReference>
<dbReference type="InterPro" id="IPR004358">
    <property type="entry name" value="Sig_transdc_His_kin-like_C"/>
</dbReference>
<dbReference type="SUPFAM" id="SSF55785">
    <property type="entry name" value="PYP-like sensor domain (PAS domain)"/>
    <property type="match status" value="1"/>
</dbReference>
<evidence type="ECO:0000256" key="2">
    <source>
        <dbReference type="ARBA" id="ARBA00012438"/>
    </source>
</evidence>
<protein>
    <recommendedName>
        <fullName evidence="2">histidine kinase</fullName>
        <ecNumber evidence="2">2.7.13.3</ecNumber>
    </recommendedName>
</protein>
<dbReference type="PANTHER" id="PTHR43547:SF2">
    <property type="entry name" value="HYBRID SIGNAL TRANSDUCTION HISTIDINE KINASE C"/>
    <property type="match status" value="1"/>
</dbReference>